<sequence>MTIIKPLSLNALEKQSFKEKIQEKVTSQFNLAADFGKLQANEIDYSVLNEGKVAKMKSTIGKQFTIPVKTHEGLDGEVHYTEVNGAYLYNVATKTTNRKLLADLSKLANSNEEFNKLSKHLIKDGYTLNNDEEYVLQNTKYLEDKEGKVLSESLNMFSLPLYQKENLVGMLFFDESNMKPVILIGNERTFVHENGEIVTIQADSCSLSWTKCMNKQLDCGTWNSCLIIYGSCIGGCCTCFNPLSCIVCAVCAVAVVGAAWTCRMCVPGAARPKECPTK</sequence>
<protein>
    <submittedName>
        <fullName evidence="1">Uncharacterized protein</fullName>
    </submittedName>
</protein>
<comment type="caution">
    <text evidence="1">The sequence shown here is derived from an EMBL/GenBank/DDBJ whole genome shotgun (WGS) entry which is preliminary data.</text>
</comment>
<evidence type="ECO:0000313" key="2">
    <source>
        <dbReference type="Proteomes" id="UP000182110"/>
    </source>
</evidence>
<name>A0AAN2PM05_9BACI</name>
<accession>A0AAN2PM05</accession>
<keyword evidence="2" id="KW-1185">Reference proteome</keyword>
<dbReference type="EMBL" id="CCXW01000001">
    <property type="protein sequence ID" value="CEG34454.1"/>
    <property type="molecule type" value="Genomic_DNA"/>
</dbReference>
<dbReference type="RefSeq" id="WP_072273493.1">
    <property type="nucleotide sequence ID" value="NZ_CCXW01000001.1"/>
</dbReference>
<reference evidence="1 2" key="1">
    <citation type="journal article" date="2014" name="Genome Announc.">
        <title>Genome Sequence of Bacillus simplex Strain P558, Isolated from a Human Fecal Sample.</title>
        <authorList>
            <person name="Croce O."/>
            <person name="Hugon P."/>
            <person name="Lagier J.C."/>
            <person name="Bibi F."/>
            <person name="Robert C."/>
            <person name="Azhar E.I."/>
            <person name="Raoult D."/>
            <person name="Fournier P.E."/>
        </authorList>
    </citation>
    <scope>NUCLEOTIDE SEQUENCE [LARGE SCALE GENOMIC DNA]</scope>
    <source>
        <strain evidence="1 2">P558</strain>
    </source>
</reference>
<proteinExistence type="predicted"/>
<dbReference type="AlphaFoldDB" id="A0AAN2PM05"/>
<dbReference type="Proteomes" id="UP000182110">
    <property type="component" value="Unassembled WGS sequence"/>
</dbReference>
<evidence type="ECO:0000313" key="1">
    <source>
        <dbReference type="EMBL" id="CEG34454.1"/>
    </source>
</evidence>
<organism evidence="1 2">
    <name type="scientific">Peribacillus simplex</name>
    <dbReference type="NCBI Taxonomy" id="1478"/>
    <lineage>
        <taxon>Bacteria</taxon>
        <taxon>Bacillati</taxon>
        <taxon>Bacillota</taxon>
        <taxon>Bacilli</taxon>
        <taxon>Bacillales</taxon>
        <taxon>Bacillaceae</taxon>
        <taxon>Peribacillus</taxon>
    </lineage>
</organism>
<gene>
    <name evidence="1" type="ORF">BN1180_04657</name>
</gene>